<dbReference type="Pfam" id="PF13715">
    <property type="entry name" value="CarbopepD_reg_2"/>
    <property type="match status" value="1"/>
</dbReference>
<evidence type="ECO:0000313" key="3">
    <source>
        <dbReference type="EMBL" id="TXB63276.1"/>
    </source>
</evidence>
<protein>
    <submittedName>
        <fullName evidence="3">Mucoidy inhibitor MuiA family protein</fullName>
    </submittedName>
</protein>
<dbReference type="InterPro" id="IPR025554">
    <property type="entry name" value="DUF4140"/>
</dbReference>
<dbReference type="EMBL" id="VOOR01000017">
    <property type="protein sequence ID" value="TXB63276.1"/>
    <property type="molecule type" value="Genomic_DNA"/>
</dbReference>
<feature type="domain" description="DUF4140" evidence="2">
    <location>
        <begin position="34"/>
        <end position="132"/>
    </location>
</feature>
<gene>
    <name evidence="3" type="ORF">FRY97_09860</name>
</gene>
<feature type="domain" description="DUF4139" evidence="1">
    <location>
        <begin position="217"/>
        <end position="608"/>
    </location>
</feature>
<comment type="caution">
    <text evidence="3">The sequence shown here is derived from an EMBL/GenBank/DDBJ whole genome shotgun (WGS) entry which is preliminary data.</text>
</comment>
<proteinExistence type="predicted"/>
<dbReference type="Proteomes" id="UP000321580">
    <property type="component" value="Unassembled WGS sequence"/>
</dbReference>
<name>A0A5C6RLR7_9BACT</name>
<evidence type="ECO:0000259" key="2">
    <source>
        <dbReference type="Pfam" id="PF13600"/>
    </source>
</evidence>
<dbReference type="PANTHER" id="PTHR31005">
    <property type="entry name" value="DUF4139 DOMAIN-CONTAINING PROTEIN"/>
    <property type="match status" value="1"/>
</dbReference>
<evidence type="ECO:0000259" key="1">
    <source>
        <dbReference type="Pfam" id="PF13598"/>
    </source>
</evidence>
<keyword evidence="4" id="KW-1185">Reference proteome</keyword>
<dbReference type="OrthoDB" id="634585at2"/>
<dbReference type="SUPFAM" id="SSF49464">
    <property type="entry name" value="Carboxypeptidase regulatory domain-like"/>
    <property type="match status" value="1"/>
</dbReference>
<dbReference type="InterPro" id="IPR008969">
    <property type="entry name" value="CarboxyPept-like_regulatory"/>
</dbReference>
<dbReference type="InterPro" id="IPR037291">
    <property type="entry name" value="DUF4139"/>
</dbReference>
<dbReference type="NCBIfam" id="TIGR02231">
    <property type="entry name" value="mucoidy inhibitor MuiA family protein"/>
    <property type="match status" value="2"/>
</dbReference>
<dbReference type="AlphaFoldDB" id="A0A5C6RLR7"/>
<dbReference type="Pfam" id="PF13600">
    <property type="entry name" value="DUF4140"/>
    <property type="match status" value="1"/>
</dbReference>
<sequence>MIMERICLLLYFFSLPFFILAQQPEPVPSEIVKVAVYRQGAQVVRSAQAALQEGVQTLRLGPLPYQLDENSIQLKVPEGALLIALSQQVDYLNEGEADSLAAGLKQAQLALQDSIRWLKQQQQVYEAEKEMLARNQELGGNNGLSVEELKRGAELYRSRLMDIAAQTERLQLRGREFKLALVRLSRQLLELNAQTEALPERMAIAVVQAPKPMQARLELSYVIPDAGWEPFYNLRAHSTEAPLMLDYRAHVYQRSGEDWEKVALTLSTGNPNISNAKPELPPYRLTFNNYYAPPPQPAISGATRQLSGLVLDAEANEPLIGASIVLAGTNQGAVTGIDGRFQMEVPVGTARLEVQYIGYESQEVQVSGSNVTITMQGATALLDEIVVTGMRSKSSRKQAPAKPKAMPVAIEKHSTSTTFDIELPYSIPSDNKPYDVQLAQHEVPAVYHLAAVPKRSQYAYLVAGLPDWEQYNLLSGQANLFFKGGYQGKVPLDLSQTGDTLTVSLGRDEGILIKRALAESKSSVPFLGNTRTVEKHWEITVRNTNDYSVELEIEDQYPLAQQDEIKVVQLGHSGAVHNEQTGQLTWRLPLAPRSQETVSLKYAVRYPKKMRLLVD</sequence>
<organism evidence="3 4">
    <name type="scientific">Phaeodactylibacter luteus</name>
    <dbReference type="NCBI Taxonomy" id="1564516"/>
    <lineage>
        <taxon>Bacteria</taxon>
        <taxon>Pseudomonadati</taxon>
        <taxon>Bacteroidota</taxon>
        <taxon>Saprospiria</taxon>
        <taxon>Saprospirales</taxon>
        <taxon>Haliscomenobacteraceae</taxon>
        <taxon>Phaeodactylibacter</taxon>
    </lineage>
</organism>
<evidence type="ECO:0000313" key="4">
    <source>
        <dbReference type="Proteomes" id="UP000321580"/>
    </source>
</evidence>
<accession>A0A5C6RLR7</accession>
<reference evidence="3 4" key="1">
    <citation type="submission" date="2019-08" db="EMBL/GenBank/DDBJ databases">
        <title>Genome of Phaeodactylibacter luteus.</title>
        <authorList>
            <person name="Bowman J.P."/>
        </authorList>
    </citation>
    <scope>NUCLEOTIDE SEQUENCE [LARGE SCALE GENOMIC DNA]</scope>
    <source>
        <strain evidence="3 4">KCTC 42180</strain>
    </source>
</reference>
<dbReference type="Gene3D" id="2.60.40.1120">
    <property type="entry name" value="Carboxypeptidase-like, regulatory domain"/>
    <property type="match status" value="1"/>
</dbReference>
<dbReference type="InterPro" id="IPR011935">
    <property type="entry name" value="CHP02231"/>
</dbReference>
<dbReference type="PANTHER" id="PTHR31005:SF8">
    <property type="entry name" value="DUF4139 DOMAIN-CONTAINING PROTEIN"/>
    <property type="match status" value="1"/>
</dbReference>
<dbReference type="Pfam" id="PF13598">
    <property type="entry name" value="DUF4139"/>
    <property type="match status" value="1"/>
</dbReference>